<evidence type="ECO:0008006" key="13">
    <source>
        <dbReference type="Google" id="ProtNLM"/>
    </source>
</evidence>
<keyword evidence="1" id="KW-0812">Transmembrane</keyword>
<dbReference type="EMBL" id="CAJOBI010088463">
    <property type="protein sequence ID" value="CAF4530548.1"/>
    <property type="molecule type" value="Genomic_DNA"/>
</dbReference>
<reference evidence="5" key="1">
    <citation type="submission" date="2021-02" db="EMBL/GenBank/DDBJ databases">
        <authorList>
            <person name="Nowell W R."/>
        </authorList>
    </citation>
    <scope>NUCLEOTIDE SEQUENCE</scope>
</reference>
<evidence type="ECO:0000313" key="11">
    <source>
        <dbReference type="Proteomes" id="UP000663824"/>
    </source>
</evidence>
<keyword evidence="12" id="KW-1185">Reference proteome</keyword>
<evidence type="ECO:0000313" key="8">
    <source>
        <dbReference type="EMBL" id="CAF4230641.1"/>
    </source>
</evidence>
<dbReference type="EMBL" id="CAJNOV010010304">
    <property type="protein sequence ID" value="CAF1400549.1"/>
    <property type="molecule type" value="Genomic_DNA"/>
</dbReference>
<dbReference type="Proteomes" id="UP000681967">
    <property type="component" value="Unassembled WGS sequence"/>
</dbReference>
<dbReference type="EMBL" id="CAJOBH010009140">
    <property type="protein sequence ID" value="CAF4133106.1"/>
    <property type="molecule type" value="Genomic_DNA"/>
</dbReference>
<evidence type="ECO:0000313" key="12">
    <source>
        <dbReference type="Proteomes" id="UP000663866"/>
    </source>
</evidence>
<evidence type="ECO:0000313" key="2">
    <source>
        <dbReference type="EMBL" id="CAF1400549.1"/>
    </source>
</evidence>
<evidence type="ECO:0000313" key="5">
    <source>
        <dbReference type="EMBL" id="CAF2122783.1"/>
    </source>
</evidence>
<evidence type="ECO:0000313" key="10">
    <source>
        <dbReference type="EMBL" id="CAF4530548.1"/>
    </source>
</evidence>
<feature type="transmembrane region" description="Helical" evidence="1">
    <location>
        <begin position="6"/>
        <end position="24"/>
    </location>
</feature>
<dbReference type="Proteomes" id="UP000681720">
    <property type="component" value="Unassembled WGS sequence"/>
</dbReference>
<dbReference type="EMBL" id="CAJNRF010001156">
    <property type="protein sequence ID" value="CAF1996308.1"/>
    <property type="molecule type" value="Genomic_DNA"/>
</dbReference>
<evidence type="ECO:0000313" key="3">
    <source>
        <dbReference type="EMBL" id="CAF1592466.1"/>
    </source>
</evidence>
<sequence>MFFHFLVPALINLIAIICTILSAARSRAKAQQSIPFKNHILHEISRQRHVIATPVMIVLLSFPRIIIPFFVRCMKTPRNPTLYIIGYFISYAPPILTFFLFVLPSDTYRDACRKALRLAKRRFHCAQ</sequence>
<dbReference type="EMBL" id="CAJOBG010006236">
    <property type="protein sequence ID" value="CAF4180561.1"/>
    <property type="molecule type" value="Genomic_DNA"/>
</dbReference>
<dbReference type="Proteomes" id="UP000676336">
    <property type="component" value="Unassembled WGS sequence"/>
</dbReference>
<organism evidence="5 11">
    <name type="scientific">Rotaria magnacalcarata</name>
    <dbReference type="NCBI Taxonomy" id="392030"/>
    <lineage>
        <taxon>Eukaryota</taxon>
        <taxon>Metazoa</taxon>
        <taxon>Spiralia</taxon>
        <taxon>Gnathifera</taxon>
        <taxon>Rotifera</taxon>
        <taxon>Eurotatoria</taxon>
        <taxon>Bdelloidea</taxon>
        <taxon>Philodinida</taxon>
        <taxon>Philodinidae</taxon>
        <taxon>Rotaria</taxon>
    </lineage>
</organism>
<dbReference type="Proteomes" id="UP000663856">
    <property type="component" value="Unassembled WGS sequence"/>
</dbReference>
<evidence type="ECO:0000313" key="6">
    <source>
        <dbReference type="EMBL" id="CAF4133106.1"/>
    </source>
</evidence>
<gene>
    <name evidence="6" type="ORF">BYL167_LOCUS20648</name>
    <name evidence="2" type="ORF">CJN711_LOCUS21944</name>
    <name evidence="8" type="ORF">GIL414_LOCUS22825</name>
    <name evidence="3" type="ORF">KQP761_LOCUS21347</name>
    <name evidence="5" type="ORF">MBJ925_LOCUS26209</name>
    <name evidence="7" type="ORF">OVN521_LOCUS25253</name>
    <name evidence="10" type="ORF">SMN809_LOCUS36212</name>
    <name evidence="9" type="ORF">UXM345_LOCUS31902</name>
    <name evidence="4" type="ORF">WKI299_LOCUS4521</name>
</gene>
<keyword evidence="1" id="KW-0472">Membrane</keyword>
<protein>
    <recommendedName>
        <fullName evidence="13">G protein-coupled receptor</fullName>
    </recommendedName>
</protein>
<evidence type="ECO:0000313" key="7">
    <source>
        <dbReference type="EMBL" id="CAF4180561.1"/>
    </source>
</evidence>
<dbReference type="EMBL" id="CAJOBF010009312">
    <property type="protein sequence ID" value="CAF4272753.1"/>
    <property type="molecule type" value="Genomic_DNA"/>
</dbReference>
<keyword evidence="1" id="KW-1133">Transmembrane helix</keyword>
<proteinExistence type="predicted"/>
<evidence type="ECO:0000313" key="4">
    <source>
        <dbReference type="EMBL" id="CAF1996308.1"/>
    </source>
</evidence>
<dbReference type="OrthoDB" id="10566448at2759"/>
<dbReference type="AlphaFoldDB" id="A0A816VMH1"/>
<comment type="caution">
    <text evidence="5">The sequence shown here is derived from an EMBL/GenBank/DDBJ whole genome shotgun (WGS) entry which is preliminary data.</text>
</comment>
<feature type="transmembrane region" description="Helical" evidence="1">
    <location>
        <begin position="50"/>
        <end position="71"/>
    </location>
</feature>
<dbReference type="Proteomes" id="UP000663824">
    <property type="component" value="Unassembled WGS sequence"/>
</dbReference>
<dbReference type="EMBL" id="CAJOBJ010023684">
    <property type="protein sequence ID" value="CAF4230641.1"/>
    <property type="molecule type" value="Genomic_DNA"/>
</dbReference>
<accession>A0A816VMH1</accession>
<dbReference type="Proteomes" id="UP000663866">
    <property type="component" value="Unassembled WGS sequence"/>
</dbReference>
<dbReference type="EMBL" id="CAJNRE010013920">
    <property type="protein sequence ID" value="CAF2122783.1"/>
    <property type="molecule type" value="Genomic_DNA"/>
</dbReference>
<evidence type="ECO:0000313" key="9">
    <source>
        <dbReference type="EMBL" id="CAF4272753.1"/>
    </source>
</evidence>
<evidence type="ECO:0000256" key="1">
    <source>
        <dbReference type="SAM" id="Phobius"/>
    </source>
</evidence>
<dbReference type="Proteomes" id="UP000663834">
    <property type="component" value="Unassembled WGS sequence"/>
</dbReference>
<dbReference type="Proteomes" id="UP000663842">
    <property type="component" value="Unassembled WGS sequence"/>
</dbReference>
<dbReference type="Proteomes" id="UP000663855">
    <property type="component" value="Unassembled WGS sequence"/>
</dbReference>
<dbReference type="SUPFAM" id="SSF81321">
    <property type="entry name" value="Family A G protein-coupled receptor-like"/>
    <property type="match status" value="1"/>
</dbReference>
<dbReference type="Gene3D" id="1.20.1070.10">
    <property type="entry name" value="Rhodopsin 7-helix transmembrane proteins"/>
    <property type="match status" value="1"/>
</dbReference>
<feature type="transmembrane region" description="Helical" evidence="1">
    <location>
        <begin position="83"/>
        <end position="103"/>
    </location>
</feature>
<dbReference type="EMBL" id="CAJNOW010011051">
    <property type="protein sequence ID" value="CAF1592466.1"/>
    <property type="molecule type" value="Genomic_DNA"/>
</dbReference>
<name>A0A816VMH1_9BILA</name>